<name>A0A1Q9EUH6_SYMMI</name>
<keyword evidence="2" id="KW-1185">Reference proteome</keyword>
<dbReference type="Proteomes" id="UP000186817">
    <property type="component" value="Unassembled WGS sequence"/>
</dbReference>
<dbReference type="EMBL" id="LSRX01000066">
    <property type="protein sequence ID" value="OLQ11053.1"/>
    <property type="molecule type" value="Genomic_DNA"/>
</dbReference>
<reference evidence="1 2" key="1">
    <citation type="submission" date="2016-02" db="EMBL/GenBank/DDBJ databases">
        <title>Genome analysis of coral dinoflagellate symbionts highlights evolutionary adaptations to a symbiotic lifestyle.</title>
        <authorList>
            <person name="Aranda M."/>
            <person name="Li Y."/>
            <person name="Liew Y.J."/>
            <person name="Baumgarten S."/>
            <person name="Simakov O."/>
            <person name="Wilson M."/>
            <person name="Piel J."/>
            <person name="Ashoor H."/>
            <person name="Bougouffa S."/>
            <person name="Bajic V.B."/>
            <person name="Ryu T."/>
            <person name="Ravasi T."/>
            <person name="Bayer T."/>
            <person name="Micklem G."/>
            <person name="Kim H."/>
            <person name="Bhak J."/>
            <person name="Lajeunesse T.C."/>
            <person name="Voolstra C.R."/>
        </authorList>
    </citation>
    <scope>NUCLEOTIDE SEQUENCE [LARGE SCALE GENOMIC DNA]</scope>
    <source>
        <strain evidence="1 2">CCMP2467</strain>
    </source>
</reference>
<gene>
    <name evidence="1" type="ORF">AK812_SmicGene5129</name>
</gene>
<proteinExistence type="predicted"/>
<dbReference type="AlphaFoldDB" id="A0A1Q9EUH6"/>
<accession>A0A1Q9EUH6</accession>
<evidence type="ECO:0000313" key="1">
    <source>
        <dbReference type="EMBL" id="OLQ11053.1"/>
    </source>
</evidence>
<protein>
    <submittedName>
        <fullName evidence="1">Uncharacterized protein</fullName>
    </submittedName>
</protein>
<comment type="caution">
    <text evidence="1">The sequence shown here is derived from an EMBL/GenBank/DDBJ whole genome shotgun (WGS) entry which is preliminary data.</text>
</comment>
<evidence type="ECO:0000313" key="2">
    <source>
        <dbReference type="Proteomes" id="UP000186817"/>
    </source>
</evidence>
<organism evidence="1 2">
    <name type="scientific">Symbiodinium microadriaticum</name>
    <name type="common">Dinoflagellate</name>
    <name type="synonym">Zooxanthella microadriatica</name>
    <dbReference type="NCBI Taxonomy" id="2951"/>
    <lineage>
        <taxon>Eukaryota</taxon>
        <taxon>Sar</taxon>
        <taxon>Alveolata</taxon>
        <taxon>Dinophyceae</taxon>
        <taxon>Suessiales</taxon>
        <taxon>Symbiodiniaceae</taxon>
        <taxon>Symbiodinium</taxon>
    </lineage>
</organism>
<sequence>MAAAHEARKRRAKEFAWENCPSRKSYVRLQKHQAAAQRKLQQEQQQRLEDLLATAAGRTLNAFPDEEWQGLDVEVSEGISLIWVRAASCMRVDGFEVSVVVHGEVQGRRDFMGPQVPGSP</sequence>